<dbReference type="InterPro" id="IPR013849">
    <property type="entry name" value="DNA_helicase_Holl-junc_RuvA_I"/>
</dbReference>
<comment type="similarity">
    <text evidence="6">Belongs to the RuvA family.</text>
</comment>
<reference evidence="9 10" key="1">
    <citation type="submission" date="2016-10" db="EMBL/GenBank/DDBJ databases">
        <authorList>
            <person name="de Groot N.N."/>
        </authorList>
    </citation>
    <scope>NUCLEOTIDE SEQUENCE [LARGE SCALE GENOMIC DNA]</scope>
    <source>
        <strain evidence="9 10">DSM 23842</strain>
    </source>
</reference>
<evidence type="ECO:0000256" key="1">
    <source>
        <dbReference type="ARBA" id="ARBA00022490"/>
    </source>
</evidence>
<dbReference type="STRING" id="283786.SAMN04487990_11633"/>
<keyword evidence="9" id="KW-0067">ATP-binding</keyword>
<keyword evidence="10" id="KW-1185">Reference proteome</keyword>
<evidence type="ECO:0000256" key="4">
    <source>
        <dbReference type="ARBA" id="ARBA00023172"/>
    </source>
</evidence>
<evidence type="ECO:0000256" key="2">
    <source>
        <dbReference type="ARBA" id="ARBA00022763"/>
    </source>
</evidence>
<comment type="function">
    <text evidence="6">The RuvA-RuvB-RuvC complex processes Holliday junction (HJ) DNA during genetic recombination and DNA repair, while the RuvA-RuvB complex plays an important role in the rescue of blocked DNA replication forks via replication fork reversal (RFR). RuvA specifically binds to HJ cruciform DNA, conferring on it an open structure. The RuvB hexamer acts as an ATP-dependent pump, pulling dsDNA into and through the RuvAB complex. HJ branch migration allows RuvC to scan DNA until it finds its consensus sequence, where it cleaves and resolves the cruciform DNA.</text>
</comment>
<keyword evidence="9" id="KW-0347">Helicase</keyword>
<dbReference type="SUPFAM" id="SSF47781">
    <property type="entry name" value="RuvA domain 2-like"/>
    <property type="match status" value="1"/>
</dbReference>
<dbReference type="GO" id="GO:0005524">
    <property type="term" value="F:ATP binding"/>
    <property type="evidence" value="ECO:0007669"/>
    <property type="project" value="InterPro"/>
</dbReference>
<evidence type="ECO:0000256" key="3">
    <source>
        <dbReference type="ARBA" id="ARBA00023125"/>
    </source>
</evidence>
<gene>
    <name evidence="6" type="primary">ruvA</name>
    <name evidence="9" type="ORF">SAMN04487990_11633</name>
</gene>
<dbReference type="InterPro" id="IPR012340">
    <property type="entry name" value="NA-bd_OB-fold"/>
</dbReference>
<dbReference type="Proteomes" id="UP000198846">
    <property type="component" value="Unassembled WGS sequence"/>
</dbReference>
<dbReference type="GO" id="GO:0009379">
    <property type="term" value="C:Holliday junction helicase complex"/>
    <property type="evidence" value="ECO:0007669"/>
    <property type="project" value="InterPro"/>
</dbReference>
<dbReference type="SUPFAM" id="SSF50249">
    <property type="entry name" value="Nucleic acid-binding proteins"/>
    <property type="match status" value="1"/>
</dbReference>
<comment type="subcellular location">
    <subcellularLocation>
        <location evidence="6">Cytoplasm</location>
    </subcellularLocation>
</comment>
<dbReference type="GO" id="GO:0006310">
    <property type="term" value="P:DNA recombination"/>
    <property type="evidence" value="ECO:0007669"/>
    <property type="project" value="UniProtKB-UniRule"/>
</dbReference>
<keyword evidence="2 6" id="KW-0227">DNA damage</keyword>
<dbReference type="InterPro" id="IPR000085">
    <property type="entry name" value="RuvA"/>
</dbReference>
<evidence type="ECO:0000313" key="9">
    <source>
        <dbReference type="EMBL" id="SEA51836.1"/>
    </source>
</evidence>
<feature type="domain" description="DNA helicase Holliday junction RuvA type" evidence="7">
    <location>
        <begin position="1"/>
        <end position="61"/>
    </location>
</feature>
<dbReference type="EMBL" id="FNQK01000016">
    <property type="protein sequence ID" value="SEA51836.1"/>
    <property type="molecule type" value="Genomic_DNA"/>
</dbReference>
<dbReference type="RefSeq" id="WP_092135524.1">
    <property type="nucleotide sequence ID" value="NZ_FNQK01000016.1"/>
</dbReference>
<comment type="caution">
    <text evidence="6">Lacks conserved residue(s) required for the propagation of feature annotation.</text>
</comment>
<protein>
    <recommendedName>
        <fullName evidence="6">Holliday junction branch migration complex subunit RuvA</fullName>
    </recommendedName>
</protein>
<evidence type="ECO:0000259" key="8">
    <source>
        <dbReference type="Pfam" id="PF07499"/>
    </source>
</evidence>
<comment type="domain">
    <text evidence="6">Has three domains with a flexible linker between the domains II and III and assumes an 'L' shape. Domain III is highly mobile and contacts RuvB.</text>
</comment>
<dbReference type="Pfam" id="PF07499">
    <property type="entry name" value="RuvA_C"/>
    <property type="match status" value="1"/>
</dbReference>
<dbReference type="Pfam" id="PF14520">
    <property type="entry name" value="HHH_5"/>
    <property type="match status" value="1"/>
</dbReference>
<keyword evidence="9" id="KW-0378">Hydrolase</keyword>
<evidence type="ECO:0000259" key="7">
    <source>
        <dbReference type="Pfam" id="PF01330"/>
    </source>
</evidence>
<dbReference type="Gene3D" id="1.10.8.10">
    <property type="entry name" value="DNA helicase RuvA subunit, C-terminal domain"/>
    <property type="match status" value="1"/>
</dbReference>
<keyword evidence="3 6" id="KW-0238">DNA-binding</keyword>
<evidence type="ECO:0000256" key="6">
    <source>
        <dbReference type="HAMAP-Rule" id="MF_00031"/>
    </source>
</evidence>
<dbReference type="GO" id="GO:0009378">
    <property type="term" value="F:four-way junction helicase activity"/>
    <property type="evidence" value="ECO:0007669"/>
    <property type="project" value="InterPro"/>
</dbReference>
<dbReference type="GO" id="GO:0006281">
    <property type="term" value="P:DNA repair"/>
    <property type="evidence" value="ECO:0007669"/>
    <property type="project" value="UniProtKB-UniRule"/>
</dbReference>
<dbReference type="GO" id="GO:0000400">
    <property type="term" value="F:four-way junction DNA binding"/>
    <property type="evidence" value="ECO:0007669"/>
    <property type="project" value="UniProtKB-UniRule"/>
</dbReference>
<evidence type="ECO:0000256" key="5">
    <source>
        <dbReference type="ARBA" id="ARBA00023204"/>
    </source>
</evidence>
<keyword evidence="4 6" id="KW-0233">DNA recombination</keyword>
<dbReference type="AlphaFoldDB" id="A0A1H4BUK2"/>
<organism evidence="9 10">
    <name type="scientific">Bizionia paragorgiae</name>
    <dbReference type="NCBI Taxonomy" id="283786"/>
    <lineage>
        <taxon>Bacteria</taxon>
        <taxon>Pseudomonadati</taxon>
        <taxon>Bacteroidota</taxon>
        <taxon>Flavobacteriia</taxon>
        <taxon>Flavobacteriales</taxon>
        <taxon>Flavobacteriaceae</taxon>
        <taxon>Bizionia</taxon>
    </lineage>
</organism>
<evidence type="ECO:0000313" key="10">
    <source>
        <dbReference type="Proteomes" id="UP000198846"/>
    </source>
</evidence>
<name>A0A1H4BUK2_BIZPA</name>
<dbReference type="GO" id="GO:0005737">
    <property type="term" value="C:cytoplasm"/>
    <property type="evidence" value="ECO:0007669"/>
    <property type="project" value="UniProtKB-SubCell"/>
</dbReference>
<feature type="region of interest" description="Domain III" evidence="6">
    <location>
        <begin position="144"/>
        <end position="193"/>
    </location>
</feature>
<keyword evidence="5 6" id="KW-0234">DNA repair</keyword>
<dbReference type="NCBIfam" id="TIGR00084">
    <property type="entry name" value="ruvA"/>
    <property type="match status" value="1"/>
</dbReference>
<dbReference type="GO" id="GO:0048476">
    <property type="term" value="C:Holliday junction resolvase complex"/>
    <property type="evidence" value="ECO:0007669"/>
    <property type="project" value="UniProtKB-UniRule"/>
</dbReference>
<feature type="domain" description="Holliday junction DNA helicase RuvA C-terminal" evidence="8">
    <location>
        <begin position="150"/>
        <end position="193"/>
    </location>
</feature>
<dbReference type="Gene3D" id="1.10.150.20">
    <property type="entry name" value="5' to 3' exonuclease, C-terminal subdomain"/>
    <property type="match status" value="1"/>
</dbReference>
<proteinExistence type="inferred from homology"/>
<dbReference type="Gene3D" id="2.40.50.140">
    <property type="entry name" value="Nucleic acid-binding proteins"/>
    <property type="match status" value="1"/>
</dbReference>
<dbReference type="SUPFAM" id="SSF46929">
    <property type="entry name" value="DNA helicase RuvA subunit, C-terminal domain"/>
    <property type="match status" value="1"/>
</dbReference>
<accession>A0A1H4BUK2</accession>
<keyword evidence="1 6" id="KW-0963">Cytoplasm</keyword>
<dbReference type="InterPro" id="IPR011114">
    <property type="entry name" value="RuvA_C"/>
</dbReference>
<dbReference type="InterPro" id="IPR010994">
    <property type="entry name" value="RuvA_2-like"/>
</dbReference>
<dbReference type="Pfam" id="PF01330">
    <property type="entry name" value="RuvA_N"/>
    <property type="match status" value="1"/>
</dbReference>
<dbReference type="OrthoDB" id="5293449at2"/>
<comment type="subunit">
    <text evidence="6">Homotetramer. Forms an RuvA(8)-RuvB(12)-Holliday junction (HJ) complex. HJ DNA is sandwiched between 2 RuvA tetramers; dsDNA enters through RuvA and exits via RuvB. An RuvB hexamer assembles on each DNA strand where it exits the tetramer. Each RuvB hexamer is contacted by two RuvA subunits (via domain III) on 2 adjacent RuvB subunits; this complex drives branch migration. In the full resolvosome a probable DNA-RuvA(4)-RuvB(12)-RuvC(2) complex forms which resolves the HJ.</text>
</comment>
<dbReference type="HAMAP" id="MF_00031">
    <property type="entry name" value="DNA_HJ_migration_RuvA"/>
    <property type="match status" value="1"/>
</dbReference>
<sequence>MITHIKGKLVEKNPTDVVIDCNGVGYFINISLHTFSQIPDQENISLFTHLHVKEDGHTLYGFITPGEREVFRLLISVSGIGTNTARTMLSSLTPKQIKEGIAGEDVALIQSVKGIGLKTAQRVIIDLKDKIIKIYDIDEVSINKNNTNKDEALSALEVLGYAKKQAERVVDKIVSATPEATVEDIIKQALKKL</sequence>
<keyword evidence="9" id="KW-0547">Nucleotide-binding</keyword>
<dbReference type="InterPro" id="IPR036267">
    <property type="entry name" value="RuvA_C_sf"/>
</dbReference>
<dbReference type="CDD" id="cd14332">
    <property type="entry name" value="UBA_RuvA_C"/>
    <property type="match status" value="1"/>
</dbReference>